<evidence type="ECO:0000313" key="8">
    <source>
        <dbReference type="EMBL" id="TLS54038.1"/>
    </source>
</evidence>
<dbReference type="PIRSF" id="PIRSF000337">
    <property type="entry name" value="NTA_MOA"/>
    <property type="match status" value="1"/>
</dbReference>
<evidence type="ECO:0000256" key="4">
    <source>
        <dbReference type="ARBA" id="ARBA00023033"/>
    </source>
</evidence>
<dbReference type="InterPro" id="IPR036661">
    <property type="entry name" value="Luciferase-like_sf"/>
</dbReference>
<proteinExistence type="inferred from homology"/>
<dbReference type="PANTHER" id="PTHR30011:SF16">
    <property type="entry name" value="C2H2 FINGER DOMAIN TRANSCRIPTION FACTOR (EUROFUNG)-RELATED"/>
    <property type="match status" value="1"/>
</dbReference>
<dbReference type="InterPro" id="IPR016215">
    <property type="entry name" value="NTA_MOA"/>
</dbReference>
<feature type="binding site" evidence="6">
    <location>
        <position position="155"/>
    </location>
    <ligand>
        <name>FMN</name>
        <dbReference type="ChEBI" id="CHEBI:58210"/>
    </ligand>
</feature>
<organism evidence="8 9">
    <name type="scientific">Paenibacillus antri</name>
    <dbReference type="NCBI Taxonomy" id="2582848"/>
    <lineage>
        <taxon>Bacteria</taxon>
        <taxon>Bacillati</taxon>
        <taxon>Bacillota</taxon>
        <taxon>Bacilli</taxon>
        <taxon>Bacillales</taxon>
        <taxon>Paenibacillaceae</taxon>
        <taxon>Paenibacillus</taxon>
    </lineage>
</organism>
<keyword evidence="2 6" id="KW-0288">FMN</keyword>
<gene>
    <name evidence="8" type="ORF">FE782_01420</name>
</gene>
<dbReference type="GO" id="GO:0016705">
    <property type="term" value="F:oxidoreductase activity, acting on paired donors, with incorporation or reduction of molecular oxygen"/>
    <property type="evidence" value="ECO:0007669"/>
    <property type="project" value="InterPro"/>
</dbReference>
<feature type="binding site" evidence="6">
    <location>
        <position position="225"/>
    </location>
    <ligand>
        <name>FMN</name>
        <dbReference type="ChEBI" id="CHEBI:58210"/>
    </ligand>
</feature>
<evidence type="ECO:0000256" key="1">
    <source>
        <dbReference type="ARBA" id="ARBA00022630"/>
    </source>
</evidence>
<dbReference type="EMBL" id="VCIW01000001">
    <property type="protein sequence ID" value="TLS54038.1"/>
    <property type="molecule type" value="Genomic_DNA"/>
</dbReference>
<dbReference type="Pfam" id="PF00296">
    <property type="entry name" value="Bac_luciferase"/>
    <property type="match status" value="1"/>
</dbReference>
<accession>A0A5R9GKK4</accession>
<dbReference type="RefSeq" id="WP_138191754.1">
    <property type="nucleotide sequence ID" value="NZ_VCIW01000001.1"/>
</dbReference>
<comment type="similarity">
    <text evidence="5">Belongs to the NtaA/SnaA/DszA monooxygenase family.</text>
</comment>
<keyword evidence="3" id="KW-0560">Oxidoreductase</keyword>
<sequence length="452" mass="51389">MSTNANGQRRQMHLNLFIQGIGHHEAAWRHPNTDPMNMLDIGYYQRLAKRAEEAKFDSIFIADGLAINSNINFGPFNNFFEPFTLLAAIAAVTESIGLIGTASTTYGEPYDVARKFASLDHVSKGRAGWNIVTTGNEMSAHNFGKEAHLEHSQRYVRANEFLEVTRKLWDSWDDDALVVDRRKGMFTDPSKIREIHHKGNIFDVRGPSDIPRSPQGYPVLVQAGSSEDGREFAAKYAEAIYTAQNRLDDAREFYTDVKRRMLKYGRTPDQLNILPGMAPIVGLTESEAKEKEQELNEYIVPEYGLHQLSKSLNVDLFTYPLDGPLPEVPSVESINGGKSRYQVYVDLARRENLTIRQLIHRIAFGRGHGTYAGTPEQIADYFEEWFREGGCDGFNMLFPHLPHDMERFIELVIPELRRRGLFRTEYAGRTLRENMGLTRPVNQFATTPIKIG</sequence>
<keyword evidence="4" id="KW-0503">Monooxygenase</keyword>
<keyword evidence="1 6" id="KW-0285">Flavoprotein</keyword>
<comment type="caution">
    <text evidence="8">The sequence shown here is derived from an EMBL/GenBank/DDBJ whole genome shotgun (WGS) entry which is preliminary data.</text>
</comment>
<dbReference type="SUPFAM" id="SSF51679">
    <property type="entry name" value="Bacterial luciferase-like"/>
    <property type="match status" value="1"/>
</dbReference>
<dbReference type="CDD" id="cd01095">
    <property type="entry name" value="Nitrilotriacetate_monoxgenase"/>
    <property type="match status" value="1"/>
</dbReference>
<dbReference type="PANTHER" id="PTHR30011">
    <property type="entry name" value="ALKANESULFONATE MONOOXYGENASE-RELATED"/>
    <property type="match status" value="1"/>
</dbReference>
<dbReference type="NCBIfam" id="TIGR03860">
    <property type="entry name" value="FMN_nitrolo"/>
    <property type="match status" value="1"/>
</dbReference>
<reference evidence="8 9" key="1">
    <citation type="submission" date="2019-05" db="EMBL/GenBank/DDBJ databases">
        <authorList>
            <person name="Narsing Rao M.P."/>
            <person name="Li W.J."/>
        </authorList>
    </citation>
    <scope>NUCLEOTIDE SEQUENCE [LARGE SCALE GENOMIC DNA]</scope>
    <source>
        <strain evidence="8 9">SYSU_K30003</strain>
    </source>
</reference>
<dbReference type="OrthoDB" id="3265338at2"/>
<keyword evidence="9" id="KW-1185">Reference proteome</keyword>
<evidence type="ECO:0000313" key="9">
    <source>
        <dbReference type="Proteomes" id="UP000309676"/>
    </source>
</evidence>
<protein>
    <submittedName>
        <fullName evidence="8">LLM class flavin-dependent oxidoreductase</fullName>
    </submittedName>
</protein>
<feature type="domain" description="Luciferase-like" evidence="7">
    <location>
        <begin position="33"/>
        <end position="391"/>
    </location>
</feature>
<evidence type="ECO:0000256" key="6">
    <source>
        <dbReference type="PIRSR" id="PIRSR000337-1"/>
    </source>
</evidence>
<dbReference type="InterPro" id="IPR011251">
    <property type="entry name" value="Luciferase-like_dom"/>
</dbReference>
<dbReference type="Proteomes" id="UP000309676">
    <property type="component" value="Unassembled WGS sequence"/>
</dbReference>
<evidence type="ECO:0000256" key="5">
    <source>
        <dbReference type="ARBA" id="ARBA00033748"/>
    </source>
</evidence>
<dbReference type="Gene3D" id="3.20.20.30">
    <property type="entry name" value="Luciferase-like domain"/>
    <property type="match status" value="1"/>
</dbReference>
<feature type="binding site" evidence="6">
    <location>
        <position position="226"/>
    </location>
    <ligand>
        <name>FMN</name>
        <dbReference type="ChEBI" id="CHEBI:58210"/>
    </ligand>
</feature>
<name>A0A5R9GKK4_9BACL</name>
<dbReference type="AlphaFoldDB" id="A0A5R9GKK4"/>
<evidence type="ECO:0000256" key="2">
    <source>
        <dbReference type="ARBA" id="ARBA00022643"/>
    </source>
</evidence>
<dbReference type="InterPro" id="IPR051260">
    <property type="entry name" value="Diverse_substr_monoxygenases"/>
</dbReference>
<evidence type="ECO:0000259" key="7">
    <source>
        <dbReference type="Pfam" id="PF00296"/>
    </source>
</evidence>
<feature type="binding site" evidence="6">
    <location>
        <position position="63"/>
    </location>
    <ligand>
        <name>FMN</name>
        <dbReference type="ChEBI" id="CHEBI:58210"/>
    </ligand>
</feature>
<evidence type="ECO:0000256" key="3">
    <source>
        <dbReference type="ARBA" id="ARBA00023002"/>
    </source>
</evidence>
<dbReference type="GO" id="GO:0004497">
    <property type="term" value="F:monooxygenase activity"/>
    <property type="evidence" value="ECO:0007669"/>
    <property type="project" value="UniProtKB-KW"/>
</dbReference>
<feature type="binding site" evidence="6">
    <location>
        <position position="151"/>
    </location>
    <ligand>
        <name>FMN</name>
        <dbReference type="ChEBI" id="CHEBI:58210"/>
    </ligand>
</feature>
<feature type="binding site" evidence="6">
    <location>
        <position position="101"/>
    </location>
    <ligand>
        <name>FMN</name>
        <dbReference type="ChEBI" id="CHEBI:58210"/>
    </ligand>
</feature>